<evidence type="ECO:0000256" key="1">
    <source>
        <dbReference type="SAM" id="MobiDB-lite"/>
    </source>
</evidence>
<dbReference type="Proteomes" id="UP000031523">
    <property type="component" value="Chromosome"/>
</dbReference>
<dbReference type="AlphaFoldDB" id="A0A0B5ESZ2"/>
<name>A0A0B5ESZ2_STRA4</name>
<accession>A0A0B5ESZ2</accession>
<organism evidence="2 3">
    <name type="scientific">Streptomyces albus (strain ATCC 21838 / DSM 41398 / FERM P-419 / JCM 4703 / NBRC 107858)</name>
    <dbReference type="NCBI Taxonomy" id="1081613"/>
    <lineage>
        <taxon>Bacteria</taxon>
        <taxon>Bacillati</taxon>
        <taxon>Actinomycetota</taxon>
        <taxon>Actinomycetes</taxon>
        <taxon>Kitasatosporales</taxon>
        <taxon>Streptomycetaceae</taxon>
        <taxon>Streptomyces</taxon>
    </lineage>
</organism>
<evidence type="ECO:0000313" key="2">
    <source>
        <dbReference type="EMBL" id="AJE81257.1"/>
    </source>
</evidence>
<dbReference type="EMBL" id="CP010519">
    <property type="protein sequence ID" value="AJE81257.1"/>
    <property type="molecule type" value="Genomic_DNA"/>
</dbReference>
<gene>
    <name evidence="2" type="ORF">SLNWT_0881</name>
</gene>
<dbReference type="KEGG" id="sals:SLNWT_0881"/>
<protein>
    <submittedName>
        <fullName evidence="2">Uncharacterized protein</fullName>
    </submittedName>
</protein>
<proteinExistence type="predicted"/>
<feature type="compositionally biased region" description="Polar residues" evidence="1">
    <location>
        <begin position="1"/>
        <end position="11"/>
    </location>
</feature>
<evidence type="ECO:0000313" key="3">
    <source>
        <dbReference type="Proteomes" id="UP000031523"/>
    </source>
</evidence>
<reference evidence="2 3" key="1">
    <citation type="submission" date="2015-01" db="EMBL/GenBank/DDBJ databases">
        <title>Enhanced salinomycin production by adjusting the supply of polyketide extender units in Streptomyce albus DSM 41398.</title>
        <authorList>
            <person name="Lu C."/>
        </authorList>
    </citation>
    <scope>NUCLEOTIDE SEQUENCE [LARGE SCALE GENOMIC DNA]</scope>
    <source>
        <strain evidence="3">ATCC 21838 / DSM 41398 / FERM P-419 / JCM 4703 / NBRC 107858</strain>
    </source>
</reference>
<feature type="region of interest" description="Disordered" evidence="1">
    <location>
        <begin position="1"/>
        <end position="60"/>
    </location>
</feature>
<sequence>MRGTCSQTPAVLTSARLRFRRGPSPGGARRSRRTLRPGPPLPAGRPRPGSGAYDRGASGIRHGAHPCRSWADRVKAGKNCAVQKTRTSQGEVEK</sequence>
<keyword evidence="3" id="KW-1185">Reference proteome</keyword>